<reference evidence="2" key="2">
    <citation type="submission" date="2019-04" db="EMBL/GenBank/DDBJ databases">
        <title>Unravelling the molecular evolution of spider venoms.</title>
        <authorList>
            <person name="Pineda S."/>
        </authorList>
    </citation>
    <scope>NUCLEOTIDE SEQUENCE</scope>
</reference>
<feature type="chain" id="PRO_5019795807" evidence="1">
    <location>
        <begin position="26"/>
        <end position="62"/>
    </location>
</feature>
<name>A0A482Z5Q0_9ARAC</name>
<proteinExistence type="predicted"/>
<evidence type="ECO:0000256" key="1">
    <source>
        <dbReference type="SAM" id="SignalP"/>
    </source>
</evidence>
<feature type="signal peptide" evidence="1">
    <location>
        <begin position="1"/>
        <end position="25"/>
    </location>
</feature>
<protein>
    <submittedName>
        <fullName evidence="2">U7-Austrotoxin-Ht1a_1</fullName>
    </submittedName>
</protein>
<sequence>MKMNCALGLLLLVIVSTSLVSDVRCAGCPACLAVVCPQQDCPCGSTNNPCACCPTCNSCVQK</sequence>
<dbReference type="EMBL" id="HAGM01000197">
    <property type="protein sequence ID" value="SMD29283.1"/>
    <property type="molecule type" value="Transcribed_RNA"/>
</dbReference>
<organism evidence="2">
    <name type="scientific">Hickmania troglodytes</name>
    <dbReference type="NCBI Taxonomy" id="489260"/>
    <lineage>
        <taxon>Eukaryota</taxon>
        <taxon>Metazoa</taxon>
        <taxon>Ecdysozoa</taxon>
        <taxon>Arthropoda</taxon>
        <taxon>Chelicerata</taxon>
        <taxon>Arachnida</taxon>
        <taxon>Araneae</taxon>
        <taxon>Araneomorphae</taxon>
        <taxon>Austrochilidae</taxon>
        <taxon>Hickmania</taxon>
    </lineage>
</organism>
<reference evidence="2" key="1">
    <citation type="submission" date="2017-03" db="EMBL/GenBank/DDBJ databases">
        <authorList>
            <person name="QRISCLOUD D."/>
        </authorList>
    </citation>
    <scope>NUCLEOTIDE SEQUENCE</scope>
</reference>
<keyword evidence="1" id="KW-0732">Signal</keyword>
<accession>A0A482Z5Q0</accession>
<evidence type="ECO:0000313" key="2">
    <source>
        <dbReference type="EMBL" id="SMD29283.1"/>
    </source>
</evidence>
<dbReference type="AlphaFoldDB" id="A0A482Z5Q0"/>